<sequence>MQQKQNAIKFSVSLPRPMMDYLEQYQHTHELPSRSEVLFEALKALREKELAEGYRLEAEEHSKNPTLMLEGTLADGLETLDGTDW</sequence>
<keyword evidence="2" id="KW-1185">Reference proteome</keyword>
<dbReference type="InterPro" id="IPR010985">
    <property type="entry name" value="Ribbon_hlx_hlx"/>
</dbReference>
<accession>A0A511N6C0</accession>
<dbReference type="EMBL" id="BJXB01000020">
    <property type="protein sequence ID" value="GEM48394.1"/>
    <property type="molecule type" value="Genomic_DNA"/>
</dbReference>
<dbReference type="GO" id="GO:0006355">
    <property type="term" value="P:regulation of DNA-templated transcription"/>
    <property type="evidence" value="ECO:0007669"/>
    <property type="project" value="InterPro"/>
</dbReference>
<dbReference type="CDD" id="cd22231">
    <property type="entry name" value="RHH_NikR_HicB-like"/>
    <property type="match status" value="1"/>
</dbReference>
<proteinExistence type="predicted"/>
<evidence type="ECO:0008006" key="3">
    <source>
        <dbReference type="Google" id="ProtNLM"/>
    </source>
</evidence>
<dbReference type="AlphaFoldDB" id="A0A511N6C0"/>
<gene>
    <name evidence="1" type="ORF">DC3_40290</name>
</gene>
<reference evidence="1 2" key="1">
    <citation type="submission" date="2019-07" db="EMBL/GenBank/DDBJ databases">
        <title>Whole genome shotgun sequence of Deinococcus cellulosilyticus NBRC 106333.</title>
        <authorList>
            <person name="Hosoyama A."/>
            <person name="Uohara A."/>
            <person name="Ohji S."/>
            <person name="Ichikawa N."/>
        </authorList>
    </citation>
    <scope>NUCLEOTIDE SEQUENCE [LARGE SCALE GENOMIC DNA]</scope>
    <source>
        <strain evidence="1 2">NBRC 106333</strain>
    </source>
</reference>
<name>A0A511N6C0_DEIC1</name>
<dbReference type="SUPFAM" id="SSF47598">
    <property type="entry name" value="Ribbon-helix-helix"/>
    <property type="match status" value="1"/>
</dbReference>
<protein>
    <recommendedName>
        <fullName evidence="3">CopG family transcriptional regulator</fullName>
    </recommendedName>
</protein>
<comment type="caution">
    <text evidence="1">The sequence shown here is derived from an EMBL/GenBank/DDBJ whole genome shotgun (WGS) entry which is preliminary data.</text>
</comment>
<dbReference type="OrthoDB" id="71150at2"/>
<evidence type="ECO:0000313" key="2">
    <source>
        <dbReference type="Proteomes" id="UP000321306"/>
    </source>
</evidence>
<dbReference type="Proteomes" id="UP000321306">
    <property type="component" value="Unassembled WGS sequence"/>
</dbReference>
<dbReference type="RefSeq" id="WP_146887441.1">
    <property type="nucleotide sequence ID" value="NZ_BJXB01000020.1"/>
</dbReference>
<organism evidence="1 2">
    <name type="scientific">Deinococcus cellulosilyticus (strain DSM 18568 / NBRC 106333 / KACC 11606 / 5516J-15)</name>
    <dbReference type="NCBI Taxonomy" id="1223518"/>
    <lineage>
        <taxon>Bacteria</taxon>
        <taxon>Thermotogati</taxon>
        <taxon>Deinococcota</taxon>
        <taxon>Deinococci</taxon>
        <taxon>Deinococcales</taxon>
        <taxon>Deinococcaceae</taxon>
        <taxon>Deinococcus</taxon>
    </lineage>
</organism>
<evidence type="ECO:0000313" key="1">
    <source>
        <dbReference type="EMBL" id="GEM48394.1"/>
    </source>
</evidence>